<gene>
    <name evidence="1" type="ORF">I312_05486</name>
</gene>
<sequence>MNRTDLLSAGAYRKTARTGRISSWDHSGRNEDAFTVRPGESIILADVEGPGALTHLWFVQGCRRVLGPGVAPYTVTNCPFMETPRALGLFDEENDSDFYRKVVLKMYWDDQEEPSVLAPLGDFFCIGHSMPANFQSLPFTVSVRPMDDHKYGGTSAANCYLMMPFNRRARVEVENQGENTYIQYFYIDYELYAEPFGKDILYFHAMWKRENPTNGWAPSYMSANSREIQQPKNVDGKGNYVILETEGAGNYLGCNHSVTHLQNVWWGEGDDIIFIDDDSWPPSLHGTGGEDYFSQGWGMQKNAYPFAGTIVHEDDIAQNQVSYRWHMADPIRFNKRIKVTMETGHANHLREDWSTTAYWYQTLPGPKLFLLPIELRIPRKATISKDDVPEPDMSKATDQQRELVKQREERFKEYLADRQIWIDRRAESSQVRAKKNVEMAQEVRDRWLASLAK</sequence>
<accession>A0A0D0TG69</accession>
<dbReference type="OrthoDB" id="2581467at2759"/>
<dbReference type="AlphaFoldDB" id="A0A0D0TG69"/>
<dbReference type="Pfam" id="PF11175">
    <property type="entry name" value="DUF2961"/>
    <property type="match status" value="1"/>
</dbReference>
<dbReference type="Gene3D" id="2.60.120.1390">
    <property type="match status" value="1"/>
</dbReference>
<organism evidence="1">
    <name type="scientific">Cryptococcus bacillisporus CA1280</name>
    <dbReference type="NCBI Taxonomy" id="1296109"/>
    <lineage>
        <taxon>Eukaryota</taxon>
        <taxon>Fungi</taxon>
        <taxon>Dikarya</taxon>
        <taxon>Basidiomycota</taxon>
        <taxon>Agaricomycotina</taxon>
        <taxon>Tremellomycetes</taxon>
        <taxon>Tremellales</taxon>
        <taxon>Cryptococcaceae</taxon>
        <taxon>Cryptococcus</taxon>
        <taxon>Cryptococcus gattii species complex</taxon>
    </lineage>
</organism>
<dbReference type="EMBL" id="KN847989">
    <property type="protein sequence ID" value="KIR45437.1"/>
    <property type="molecule type" value="Genomic_DNA"/>
</dbReference>
<proteinExistence type="predicted"/>
<reference evidence="1" key="1">
    <citation type="submission" date="2015-01" db="EMBL/GenBank/DDBJ databases">
        <title>The Genome Sequence of Cryptococcus gattii CA1280.</title>
        <authorList>
            <consortium name="The Broad Institute Genomics Platform"/>
            <person name="Cuomo C."/>
            <person name="Litvintseva A."/>
            <person name="Chen Y."/>
            <person name="Heitman J."/>
            <person name="Sun S."/>
            <person name="Springer D."/>
            <person name="Dromer F."/>
            <person name="Young S."/>
            <person name="Zeng Q."/>
            <person name="Gargeya S."/>
            <person name="Abouelleil A."/>
            <person name="Alvarado L."/>
            <person name="Chapman S.B."/>
            <person name="Gainer-Dewar J."/>
            <person name="Goldberg J."/>
            <person name="Griggs A."/>
            <person name="Gujja S."/>
            <person name="Hansen M."/>
            <person name="Howarth C."/>
            <person name="Imamovic A."/>
            <person name="Larimer J."/>
            <person name="Murphy C."/>
            <person name="Naylor J."/>
            <person name="Pearson M."/>
            <person name="Priest M."/>
            <person name="Roberts A."/>
            <person name="Saif S."/>
            <person name="Shea T."/>
            <person name="Sykes S."/>
            <person name="Wortman J."/>
            <person name="Nusbaum C."/>
            <person name="Birren B."/>
        </authorList>
    </citation>
    <scope>NUCLEOTIDE SEQUENCE [LARGE SCALE GENOMIC DNA]</scope>
    <source>
        <strain evidence="1">CA1280</strain>
    </source>
</reference>
<protein>
    <submittedName>
        <fullName evidence="1">Unplaced genomic scaffold supercont1.17, whole genome shotgun sequence</fullName>
    </submittedName>
</protein>
<evidence type="ECO:0000313" key="1">
    <source>
        <dbReference type="EMBL" id="KIR45437.1"/>
    </source>
</evidence>
<dbReference type="HOGENOM" id="CLU_039495_0_0_1"/>
<name>A0A0D0TG69_CRYGA</name>
<dbReference type="InterPro" id="IPR021345">
    <property type="entry name" value="DUF2961"/>
</dbReference>